<gene>
    <name evidence="13 14" type="primary">LOC115473929</name>
</gene>
<evidence type="ECO:0000256" key="8">
    <source>
        <dbReference type="ARBA" id="ARBA00041146"/>
    </source>
</evidence>
<reference evidence="13 14" key="1">
    <citation type="submission" date="2025-04" db="UniProtKB">
        <authorList>
            <consortium name="RefSeq"/>
        </authorList>
    </citation>
    <scope>IDENTIFICATION</scope>
</reference>
<dbReference type="AlphaFoldDB" id="A0A6P7YP51"/>
<dbReference type="SUPFAM" id="SSF56574">
    <property type="entry name" value="Serpins"/>
    <property type="match status" value="1"/>
</dbReference>
<dbReference type="PANTHER" id="PTHR11461">
    <property type="entry name" value="SERINE PROTEASE INHIBITOR, SERPIN"/>
    <property type="match status" value="1"/>
</dbReference>
<dbReference type="GO" id="GO:0005737">
    <property type="term" value="C:cytoplasm"/>
    <property type="evidence" value="ECO:0007669"/>
    <property type="project" value="UniProtKB-SubCell"/>
</dbReference>
<evidence type="ECO:0000256" key="7">
    <source>
        <dbReference type="ARBA" id="ARBA00023242"/>
    </source>
</evidence>
<name>A0A6P7YP51_9AMPH</name>
<dbReference type="Pfam" id="PF00079">
    <property type="entry name" value="Serpin"/>
    <property type="match status" value="1"/>
</dbReference>
<evidence type="ECO:0000313" key="12">
    <source>
        <dbReference type="Proteomes" id="UP000515156"/>
    </source>
</evidence>
<dbReference type="InterPro" id="IPR036186">
    <property type="entry name" value="Serpin_sf"/>
</dbReference>
<organism evidence="12 14">
    <name type="scientific">Microcaecilia unicolor</name>
    <dbReference type="NCBI Taxonomy" id="1415580"/>
    <lineage>
        <taxon>Eukaryota</taxon>
        <taxon>Metazoa</taxon>
        <taxon>Chordata</taxon>
        <taxon>Craniata</taxon>
        <taxon>Vertebrata</taxon>
        <taxon>Euteleostomi</taxon>
        <taxon>Amphibia</taxon>
        <taxon>Gymnophiona</taxon>
        <taxon>Siphonopidae</taxon>
        <taxon>Microcaecilia</taxon>
    </lineage>
</organism>
<proteinExistence type="inferred from homology"/>
<dbReference type="Gene3D" id="2.30.39.10">
    <property type="entry name" value="Alpha-1-antitrypsin, domain 1"/>
    <property type="match status" value="2"/>
</dbReference>
<dbReference type="Proteomes" id="UP000515156">
    <property type="component" value="Chromosome 1"/>
</dbReference>
<dbReference type="GO" id="GO:0004867">
    <property type="term" value="F:serine-type endopeptidase inhibitor activity"/>
    <property type="evidence" value="ECO:0007669"/>
    <property type="project" value="InterPro"/>
</dbReference>
<dbReference type="InterPro" id="IPR000215">
    <property type="entry name" value="Serpin_fam"/>
</dbReference>
<dbReference type="InterPro" id="IPR023796">
    <property type="entry name" value="Serpin_dom"/>
</dbReference>
<comment type="similarity">
    <text evidence="3">Belongs to the serpin family. Ov-serpin subfamily.</text>
</comment>
<keyword evidence="12" id="KW-1185">Reference proteome</keyword>
<feature type="domain" description="Serpin" evidence="11">
    <location>
        <begin position="13"/>
        <end position="379"/>
    </location>
</feature>
<keyword evidence="5" id="KW-0646">Protease inhibitor</keyword>
<dbReference type="PANTHER" id="PTHR11461:SF175">
    <property type="entry name" value="SERPIN B10"/>
    <property type="match status" value="1"/>
</dbReference>
<evidence type="ECO:0000256" key="1">
    <source>
        <dbReference type="ARBA" id="ARBA00004123"/>
    </source>
</evidence>
<evidence type="ECO:0000256" key="10">
    <source>
        <dbReference type="ARBA" id="ARBA00079383"/>
    </source>
</evidence>
<dbReference type="FunFam" id="3.30.497.10:FF:000001">
    <property type="entry name" value="Serine protease inhibitor"/>
    <property type="match status" value="1"/>
</dbReference>
<dbReference type="PROSITE" id="PS00284">
    <property type="entry name" value="SERPIN"/>
    <property type="match status" value="1"/>
</dbReference>
<dbReference type="RefSeq" id="XP_030065005.1">
    <property type="nucleotide sequence ID" value="XM_030209145.1"/>
</dbReference>
<dbReference type="InterPro" id="IPR042178">
    <property type="entry name" value="Serpin_sf_1"/>
</dbReference>
<evidence type="ECO:0000256" key="3">
    <source>
        <dbReference type="ARBA" id="ARBA00006426"/>
    </source>
</evidence>
<sequence>MESLSASNTSFALDLFKKLSEGNAGKNIFFSPWSISTALAMVYLGTKGNTATQMAQHPGNKKDDIIHSGFHTVSDEVNKPNRAYILNTANRIYGEVTYPFLDVYLQLIWKYYQVNPQAVNFIEAAEDARKEINSWVVNQTQNKIQNLLPPGSINSLTKLVLVNAIYFKGNWEQKFLEENTQERTFRLSKTESKPVQMMYQRSKFNISYLEELSTKVLKLPYVNKELSMFILLPDDINDTSTGLEQLEREVAYEKIAEWTSSDRMEVSEVEVELPRIKLEEKYDLRETLSLMGMSDVFSQEKADLSGISTRNNLYVSDVFHKAYLEINEEGTEAAAATGGVLEMRKGLIRLKFEADHPFLFFIRHNKANTILFYGRFCSP</sequence>
<keyword evidence="4" id="KW-0963">Cytoplasm</keyword>
<dbReference type="CDD" id="cd19956">
    <property type="entry name" value="serpinB"/>
    <property type="match status" value="1"/>
</dbReference>
<dbReference type="KEGG" id="muo:115473929"/>
<evidence type="ECO:0000256" key="9">
    <source>
        <dbReference type="ARBA" id="ARBA00073281"/>
    </source>
</evidence>
<dbReference type="Gene3D" id="3.30.497.10">
    <property type="entry name" value="Antithrombin, subunit I, domain 2"/>
    <property type="match status" value="1"/>
</dbReference>
<protein>
    <recommendedName>
        <fullName evidence="9">Leukocyte elastase inhibitor</fullName>
    </recommendedName>
    <alternativeName>
        <fullName evidence="10">Serpin B1</fullName>
    </alternativeName>
    <alternativeName>
        <fullName evidence="8">Serpin B10</fullName>
    </alternativeName>
</protein>
<keyword evidence="6" id="KW-0007">Acetylation</keyword>
<evidence type="ECO:0000313" key="13">
    <source>
        <dbReference type="RefSeq" id="XP_030064998.1"/>
    </source>
</evidence>
<dbReference type="InterPro" id="IPR023795">
    <property type="entry name" value="Serpin_CS"/>
</dbReference>
<dbReference type="SMART" id="SM00093">
    <property type="entry name" value="SERPIN"/>
    <property type="match status" value="1"/>
</dbReference>
<comment type="subcellular location">
    <subcellularLocation>
        <location evidence="2">Cytoplasm</location>
    </subcellularLocation>
    <subcellularLocation>
        <location evidence="1">Nucleus</location>
    </subcellularLocation>
</comment>
<dbReference type="RefSeq" id="XP_030064998.1">
    <property type="nucleotide sequence ID" value="XM_030209138.1"/>
</dbReference>
<evidence type="ECO:0000256" key="6">
    <source>
        <dbReference type="ARBA" id="ARBA00022990"/>
    </source>
</evidence>
<dbReference type="GO" id="GO:0005634">
    <property type="term" value="C:nucleus"/>
    <property type="evidence" value="ECO:0007669"/>
    <property type="project" value="UniProtKB-SubCell"/>
</dbReference>
<dbReference type="GeneID" id="115473929"/>
<evidence type="ECO:0000313" key="14">
    <source>
        <dbReference type="RefSeq" id="XP_030065005.1"/>
    </source>
</evidence>
<evidence type="ECO:0000256" key="2">
    <source>
        <dbReference type="ARBA" id="ARBA00004496"/>
    </source>
</evidence>
<keyword evidence="7" id="KW-0539">Nucleus</keyword>
<evidence type="ECO:0000256" key="5">
    <source>
        <dbReference type="ARBA" id="ARBA00022690"/>
    </source>
</evidence>
<dbReference type="InterPro" id="IPR042185">
    <property type="entry name" value="Serpin_sf_2"/>
</dbReference>
<evidence type="ECO:0000259" key="11">
    <source>
        <dbReference type="SMART" id="SM00093"/>
    </source>
</evidence>
<dbReference type="FunFam" id="2.30.39.10:FF:000014">
    <property type="entry name" value="Serpin family B member 9"/>
    <property type="match status" value="1"/>
</dbReference>
<evidence type="ECO:0000256" key="4">
    <source>
        <dbReference type="ARBA" id="ARBA00022490"/>
    </source>
</evidence>
<dbReference type="GO" id="GO:0005615">
    <property type="term" value="C:extracellular space"/>
    <property type="evidence" value="ECO:0007669"/>
    <property type="project" value="InterPro"/>
</dbReference>
<dbReference type="OrthoDB" id="671595at2759"/>
<accession>A0A6P7YP51</accession>